<reference evidence="2 5" key="1">
    <citation type="submission" date="2019-10" db="EMBL/GenBank/DDBJ databases">
        <title>Comparative genomics of sulfur disproportionating microorganisms.</title>
        <authorList>
            <person name="Ward L.M."/>
            <person name="Bertran E."/>
            <person name="Johnston D."/>
        </authorList>
    </citation>
    <scope>NUCLEOTIDE SEQUENCE [LARGE SCALE GENOMIC DNA]</scope>
    <source>
        <strain evidence="2 5">DSM 3772</strain>
    </source>
</reference>
<dbReference type="Proteomes" id="UP000474054">
    <property type="component" value="Unassembled WGS sequence"/>
</dbReference>
<protein>
    <submittedName>
        <fullName evidence="3">Uncharacterized protein</fullName>
    </submittedName>
</protein>
<dbReference type="AlphaFoldDB" id="A0A650CTE0"/>
<name>A0A650CTE0_ACIAM</name>
<accession>A0A650CTE0</accession>
<evidence type="ECO:0000313" key="3">
    <source>
        <dbReference type="EMBL" id="QGR21068.1"/>
    </source>
</evidence>
<keyword evidence="1" id="KW-0812">Transmembrane</keyword>
<organism evidence="3 4">
    <name type="scientific">Acidianus ambivalens</name>
    <name type="common">Desulfurolobus ambivalens</name>
    <dbReference type="NCBI Taxonomy" id="2283"/>
    <lineage>
        <taxon>Archaea</taxon>
        <taxon>Thermoproteota</taxon>
        <taxon>Thermoprotei</taxon>
        <taxon>Sulfolobales</taxon>
        <taxon>Sulfolobaceae</taxon>
        <taxon>Acidianus</taxon>
    </lineage>
</organism>
<evidence type="ECO:0000313" key="2">
    <source>
        <dbReference type="EMBL" id="MQL56431.1"/>
    </source>
</evidence>
<dbReference type="GeneID" id="42778631"/>
<dbReference type="KEGG" id="aamb:D1866_02805"/>
<keyword evidence="1" id="KW-0472">Membrane</keyword>
<dbReference type="RefSeq" id="WP_152943247.1">
    <property type="nucleotide sequence ID" value="NZ_CP045482.1"/>
</dbReference>
<keyword evidence="4" id="KW-1185">Reference proteome</keyword>
<evidence type="ECO:0000313" key="4">
    <source>
        <dbReference type="Proteomes" id="UP000426328"/>
    </source>
</evidence>
<gene>
    <name evidence="3" type="ORF">D1866_02805</name>
    <name evidence="2" type="ORF">GFB69_12145</name>
</gene>
<proteinExistence type="predicted"/>
<dbReference type="EMBL" id="CP045482">
    <property type="protein sequence ID" value="QGR21068.1"/>
    <property type="molecule type" value="Genomic_DNA"/>
</dbReference>
<dbReference type="EMBL" id="WHYS01000004">
    <property type="protein sequence ID" value="MQL56431.1"/>
    <property type="molecule type" value="Genomic_DNA"/>
</dbReference>
<keyword evidence="1" id="KW-1133">Transmembrane helix</keyword>
<sequence length="806" mass="87603">MKKWILSFLILLLVMPAIPVNAYYEIIGGGGGPPWSPFTITKTISTTGFVTKLGCTLSTANWWSTVTKCGTNLKVLSGGEYTGNNVSISLSTSSIYFNVTFYLNGGTSPYGEIAIAYGTYVDINTEGNYGLNTGSFGNAGIIVALEHGAMKCEHIFAYFNGQVFLNATVPSLTAPEYVTLAFNYTTPYYLHIYVTIGSCPTKVFCVITGTKTTTGINPLTLEKLNNDFQIQAWDGGTVFGQGVWCIVRYSFIESVTCKISLTYESLVLCGGIHALYGYAFANNPINVSTSASWSITSLSFVNYSISGAEYPAQGKICYSQTTNKIYLIPKLYPAPATNSWYLNITITLRIIILSKTFCCPVVIPIFVGWWACSVTVYPPCSSYLSGQTISVTNITGPNIPTVLMDAGYSVAVKPTIEIDIEGLTNGFVDLPYTITEQVCAPTSYNYIIRISEGCLVEGEFTGSFTIYPATKQPVIFVSPYPTTVTEGQTITLTFQFSYNTPIENVSMSAFVNKGSNFAFSYAKDVVSKALIEFCGYWASANDGLLIITMKCNYLIPFNGSSGLQYNNDTLNELQLTVTATNEIDIINVKYGTGVIISNSSPILGIGFYYGAGALNIKWFFVDGIILQSATADQSFVILTGTSTTTLSQYITGYTNSTGFGQFKVTLTDTPYELVEVDWYGVTYKILNISVTQSTTTTTSTTTVCTSTLNYNYTQPFSNNVQPNSSLYNFSSDQPWASLIGITVTVIVALLGWKFGGKAGASGGAVMGLIMTSYLGLMPWYIFYIFVFGVALLLAKTFTDRFMGGEE</sequence>
<evidence type="ECO:0000313" key="5">
    <source>
        <dbReference type="Proteomes" id="UP000474054"/>
    </source>
</evidence>
<reference evidence="3 4" key="2">
    <citation type="submission" date="2019-10" db="EMBL/GenBank/DDBJ databases">
        <title>Genome Sequences from Six Type Strain Members of the Archaeal Family Sulfolobaceae: Acidianus ambivalens, Acidianus infernus, Metallosphaera prunae, Stygiolobus azoricus, Sulfolobus metallicus, and Sulfurisphaera ohwakuensis.</title>
        <authorList>
            <person name="Counts J.A."/>
            <person name="Kelly R.M."/>
        </authorList>
    </citation>
    <scope>NUCLEOTIDE SEQUENCE [LARGE SCALE GENOMIC DNA]</scope>
    <source>
        <strain evidence="3 4">LEI 10</strain>
    </source>
</reference>
<feature type="transmembrane region" description="Helical" evidence="1">
    <location>
        <begin position="735"/>
        <end position="752"/>
    </location>
</feature>
<feature type="transmembrane region" description="Helical" evidence="1">
    <location>
        <begin position="773"/>
        <end position="794"/>
    </location>
</feature>
<evidence type="ECO:0000256" key="1">
    <source>
        <dbReference type="SAM" id="Phobius"/>
    </source>
</evidence>
<dbReference type="Proteomes" id="UP000426328">
    <property type="component" value="Chromosome"/>
</dbReference>